<gene>
    <name evidence="1" type="ORF">SNAT2548_LOCUS27065</name>
</gene>
<organism evidence="1 2">
    <name type="scientific">Symbiodinium natans</name>
    <dbReference type="NCBI Taxonomy" id="878477"/>
    <lineage>
        <taxon>Eukaryota</taxon>
        <taxon>Sar</taxon>
        <taxon>Alveolata</taxon>
        <taxon>Dinophyceae</taxon>
        <taxon>Suessiales</taxon>
        <taxon>Symbiodiniaceae</taxon>
        <taxon>Symbiodinium</taxon>
    </lineage>
</organism>
<reference evidence="1" key="1">
    <citation type="submission" date="2021-02" db="EMBL/GenBank/DDBJ databases">
        <authorList>
            <person name="Dougan E. K."/>
            <person name="Rhodes N."/>
            <person name="Thang M."/>
            <person name="Chan C."/>
        </authorList>
    </citation>
    <scope>NUCLEOTIDE SEQUENCE</scope>
</reference>
<dbReference type="AlphaFoldDB" id="A0A812SMQ4"/>
<accession>A0A812SMQ4</accession>
<protein>
    <submittedName>
        <fullName evidence="1">Uncharacterized protein</fullName>
    </submittedName>
</protein>
<evidence type="ECO:0000313" key="2">
    <source>
        <dbReference type="Proteomes" id="UP000604046"/>
    </source>
</evidence>
<evidence type="ECO:0000313" key="1">
    <source>
        <dbReference type="EMBL" id="CAE7482052.1"/>
    </source>
</evidence>
<dbReference type="Proteomes" id="UP000604046">
    <property type="component" value="Unassembled WGS sequence"/>
</dbReference>
<name>A0A812SMQ4_9DINO</name>
<sequence length="133" mass="14683">MLCCLQHDVKNPVKLFDMQVTVWSRQCGTLAILVHHLEQASVTLHCHLLETARSEHMCANKKLASSSVLSSCHAAHLHGSGFCRKGRRNVRAIKKLHPLNTALWRASATCWHRPSSASAEDLSSIAPAPSPRM</sequence>
<comment type="caution">
    <text evidence="1">The sequence shown here is derived from an EMBL/GenBank/DDBJ whole genome shotgun (WGS) entry which is preliminary data.</text>
</comment>
<proteinExistence type="predicted"/>
<dbReference type="EMBL" id="CAJNDS010002453">
    <property type="protein sequence ID" value="CAE7482052.1"/>
    <property type="molecule type" value="Genomic_DNA"/>
</dbReference>
<keyword evidence="2" id="KW-1185">Reference proteome</keyword>